<accession>A0A2H9T6W7</accession>
<comment type="caution">
    <text evidence="1">The sequence shown here is derived from an EMBL/GenBank/DDBJ whole genome shotgun (WGS) entry which is preliminary data.</text>
</comment>
<gene>
    <name evidence="1" type="ORF">CI610_02091</name>
</gene>
<dbReference type="PANTHER" id="PTHR34874:SF1">
    <property type="entry name" value="PROTEIN YCHN"/>
    <property type="match status" value="1"/>
</dbReference>
<protein>
    <submittedName>
        <fullName evidence="1">Uncharacterized protein</fullName>
    </submittedName>
</protein>
<dbReference type="Pfam" id="PF02635">
    <property type="entry name" value="DsrE"/>
    <property type="match status" value="1"/>
</dbReference>
<dbReference type="InterPro" id="IPR003787">
    <property type="entry name" value="Sulphur_relay_DsrE/F-like"/>
</dbReference>
<dbReference type="EMBL" id="NSIT01000112">
    <property type="protein sequence ID" value="PJE78948.1"/>
    <property type="molecule type" value="Genomic_DNA"/>
</dbReference>
<name>A0A2H9T6W7_9ZZZZ</name>
<dbReference type="SUPFAM" id="SSF75169">
    <property type="entry name" value="DsrEFH-like"/>
    <property type="match status" value="1"/>
</dbReference>
<organism evidence="1">
    <name type="scientific">invertebrate metagenome</name>
    <dbReference type="NCBI Taxonomy" id="1711999"/>
    <lineage>
        <taxon>unclassified sequences</taxon>
        <taxon>metagenomes</taxon>
        <taxon>organismal metagenomes</taxon>
    </lineage>
</organism>
<sequence length="118" mass="13273">MQNMVFILNEAPYGSEKCFNALRLALNLKKKYGDDVYIKFFLMSDAVFAGLSNQRPAEGYNIQRLFTLLLEQGAEIKLCTTCIADRGIDPSRMIEGLEAGSMINLASWSMEADKVFTF</sequence>
<dbReference type="GO" id="GO:0005829">
    <property type="term" value="C:cytosol"/>
    <property type="evidence" value="ECO:0007669"/>
    <property type="project" value="TreeGrafter"/>
</dbReference>
<proteinExistence type="predicted"/>
<dbReference type="PANTHER" id="PTHR34874">
    <property type="entry name" value="PROTEIN YCHN"/>
    <property type="match status" value="1"/>
</dbReference>
<dbReference type="Gene3D" id="3.40.1260.10">
    <property type="entry name" value="DsrEFH-like"/>
    <property type="match status" value="1"/>
</dbReference>
<evidence type="ECO:0000313" key="1">
    <source>
        <dbReference type="EMBL" id="PJE78948.1"/>
    </source>
</evidence>
<dbReference type="InterPro" id="IPR027396">
    <property type="entry name" value="DsrEFH-like"/>
</dbReference>
<reference evidence="1" key="1">
    <citation type="journal article" date="2017" name="Appl. Environ. Microbiol.">
        <title>Molecular characterization of an Endozoicomonas-like organism causing infection in king scallop Pecten maximus L.</title>
        <authorList>
            <person name="Cano I."/>
            <person name="van Aerle R."/>
            <person name="Ross S."/>
            <person name="Verner-Jeffreys D.W."/>
            <person name="Paley R.K."/>
            <person name="Rimmer G."/>
            <person name="Ryder D."/>
            <person name="Hooper P."/>
            <person name="Stone D."/>
            <person name="Feist S.W."/>
        </authorList>
    </citation>
    <scope>NUCLEOTIDE SEQUENCE</scope>
</reference>
<dbReference type="AlphaFoldDB" id="A0A2H9T6W7"/>